<comment type="caution">
    <text evidence="9">The sequence shown here is derived from an EMBL/GenBank/DDBJ whole genome shotgun (WGS) entry which is preliminary data.</text>
</comment>
<evidence type="ECO:0000259" key="8">
    <source>
        <dbReference type="PROSITE" id="PS51352"/>
    </source>
</evidence>
<feature type="transmembrane region" description="Helical" evidence="7">
    <location>
        <begin position="486"/>
        <end position="515"/>
    </location>
</feature>
<keyword evidence="4" id="KW-0201">Cytochrome c-type biogenesis</keyword>
<dbReference type="InterPro" id="IPR035671">
    <property type="entry name" value="DsbD_gamma"/>
</dbReference>
<evidence type="ECO:0000313" key="10">
    <source>
        <dbReference type="Proteomes" id="UP000018454"/>
    </source>
</evidence>
<name>F1YSJ3_9PROT</name>
<keyword evidence="5 7" id="KW-1133">Transmembrane helix</keyword>
<feature type="transmembrane region" description="Helical" evidence="7">
    <location>
        <begin position="73"/>
        <end position="97"/>
    </location>
</feature>
<dbReference type="AlphaFoldDB" id="F1YSJ3"/>
<dbReference type="CDD" id="cd02953">
    <property type="entry name" value="DsbDgamma"/>
    <property type="match status" value="1"/>
</dbReference>
<dbReference type="EMBL" id="AEUP01000021">
    <property type="protein sequence ID" value="EGE48326.1"/>
    <property type="molecule type" value="Genomic_DNA"/>
</dbReference>
<evidence type="ECO:0000313" key="9">
    <source>
        <dbReference type="EMBL" id="EGE48326.1"/>
    </source>
</evidence>
<dbReference type="GO" id="GO:0045454">
    <property type="term" value="P:cell redox homeostasis"/>
    <property type="evidence" value="ECO:0007669"/>
    <property type="project" value="TreeGrafter"/>
</dbReference>
<feature type="domain" description="Thioredoxin" evidence="8">
    <location>
        <begin position="642"/>
        <end position="771"/>
    </location>
</feature>
<evidence type="ECO:0000256" key="5">
    <source>
        <dbReference type="ARBA" id="ARBA00022989"/>
    </source>
</evidence>
<dbReference type="InterPro" id="IPR036249">
    <property type="entry name" value="Thioredoxin-like_sf"/>
</dbReference>
<keyword evidence="3 7" id="KW-0812">Transmembrane</keyword>
<feature type="transmembrane region" description="Helical" evidence="7">
    <location>
        <begin position="411"/>
        <end position="430"/>
    </location>
</feature>
<evidence type="ECO:0000256" key="6">
    <source>
        <dbReference type="ARBA" id="ARBA00023136"/>
    </source>
</evidence>
<dbReference type="PROSITE" id="PS51352">
    <property type="entry name" value="THIOREDOXIN_2"/>
    <property type="match status" value="1"/>
</dbReference>
<sequence length="771" mass="82439">MPKDRQNTNCFFCILCFHQQQVTITGKFGLCCALLIAECTMSLPVMSFPRLTASGLSHSLTWMQARRNRHGFTGWRSGFVAILMMACVFSSASAIAAESPQVKTGHSIASLITASDTADASTPLHIALRLQLQNGWHTYWQNPGDAGDPPTITINADGALQGSTQIIHWPVPQRIPDSSLMSYAYTGDVILPLDLPLQTADQKSDKINIKAHANWLVCEHVCVPEEADLALTLNKGSPTPSAQAPLFEQTSQHMAVPSPYTATFSSNGILQLTGKDLNPTSVSDAWFMPEQQGKIAEAAEQKSTIRNGSVTLHLKSTADFSALRFLAGIVVLKDKAGTERALQINATHSALTDTPENTLAASPSFIQQMLFAFIGGIILNLMPCVFPILAMKALAITRLGHAAKREQILSASCYAVGVIGSFTLLGAIMMAARLTGAATGWGFQFQSPLFVGMVCWLLFAMALNLLGVFSFSAVSISSAPHTRHSLWNDVLTGVLAVVVASPCTAPFMGVAIAGALSGPPIAGLTVFAALGLGLALPYLLIAAYPSCARMLPRPGAWMVYLRQFLAFPLLASCVWLLWVATLEGGASIVVLLGSGIVLLGLAAWVYGLAQTHQNTLSDRKRFALHGLALLALLGALSMLPILRQQTAAPSSAQGMSLPEGVEAFSATKLQTLHASKKNVFVDMTAAWCITCLVNERVALDVPEVREAFKTQNVTLLRGDWTTHDAAITAFLRQHGRDGVPFYLFIPANGTPVTLPQVLTPGLVMKTISSAH</sequence>
<feature type="transmembrane region" description="Helical" evidence="7">
    <location>
        <begin position="521"/>
        <end position="547"/>
    </location>
</feature>
<dbReference type="SUPFAM" id="SSF52833">
    <property type="entry name" value="Thioredoxin-like"/>
    <property type="match status" value="1"/>
</dbReference>
<dbReference type="InterPro" id="IPR003834">
    <property type="entry name" value="Cyt_c_assmbl_TM_dom"/>
</dbReference>
<keyword evidence="6 7" id="KW-0472">Membrane</keyword>
<accession>F1YSJ3</accession>
<feature type="transmembrane region" description="Helical" evidence="7">
    <location>
        <begin position="559"/>
        <end position="580"/>
    </location>
</feature>
<organism evidence="9 10">
    <name type="scientific">Acetobacter pomorum DM001</name>
    <dbReference type="NCBI Taxonomy" id="945681"/>
    <lineage>
        <taxon>Bacteria</taxon>
        <taxon>Pseudomonadati</taxon>
        <taxon>Pseudomonadota</taxon>
        <taxon>Alphaproteobacteria</taxon>
        <taxon>Acetobacterales</taxon>
        <taxon>Acetobacteraceae</taxon>
        <taxon>Acetobacter</taxon>
    </lineage>
</organism>
<dbReference type="Gene3D" id="3.40.30.10">
    <property type="entry name" value="Glutaredoxin"/>
    <property type="match status" value="1"/>
</dbReference>
<gene>
    <name evidence="9" type="primary">dsbD</name>
    <name evidence="9" type="ORF">APO_0889</name>
</gene>
<dbReference type="PANTHER" id="PTHR32234:SF3">
    <property type="entry name" value="SUPPRESSION OF COPPER SENSITIVITY PROTEIN"/>
    <property type="match status" value="1"/>
</dbReference>
<dbReference type="Pfam" id="PF02683">
    <property type="entry name" value="DsbD_TM"/>
    <property type="match status" value="1"/>
</dbReference>
<dbReference type="InterPro" id="IPR013766">
    <property type="entry name" value="Thioredoxin_domain"/>
</dbReference>
<dbReference type="Proteomes" id="UP000018454">
    <property type="component" value="Unassembled WGS sequence"/>
</dbReference>
<keyword evidence="2" id="KW-1003">Cell membrane</keyword>
<evidence type="ECO:0000256" key="7">
    <source>
        <dbReference type="SAM" id="Phobius"/>
    </source>
</evidence>
<feature type="transmembrane region" description="Helical" evidence="7">
    <location>
        <begin position="450"/>
        <end position="474"/>
    </location>
</feature>
<feature type="transmembrane region" description="Helical" evidence="7">
    <location>
        <begin position="369"/>
        <end position="390"/>
    </location>
</feature>
<reference evidence="9 10" key="1">
    <citation type="journal article" date="2011" name="Science">
        <title>Drosophila microbiome modulates host developmental and metabolic homeostasis via insulin signaling.</title>
        <authorList>
            <person name="Shin S.C."/>
            <person name="Kim S.H."/>
            <person name="You H."/>
            <person name="Kim B."/>
            <person name="Kim A.C."/>
            <person name="Lee K.A."/>
            <person name="Yoon J.H."/>
            <person name="Ryu J.H."/>
            <person name="Lee W.J."/>
        </authorList>
    </citation>
    <scope>NUCLEOTIDE SEQUENCE [LARGE SCALE GENOMIC DNA]</scope>
    <source>
        <strain evidence="9 10">DM001</strain>
    </source>
</reference>
<dbReference type="GO" id="GO:0005886">
    <property type="term" value="C:plasma membrane"/>
    <property type="evidence" value="ECO:0007669"/>
    <property type="project" value="UniProtKB-SubCell"/>
</dbReference>
<dbReference type="InterPro" id="IPR028250">
    <property type="entry name" value="DsbDN"/>
</dbReference>
<feature type="transmembrane region" description="Helical" evidence="7">
    <location>
        <begin position="586"/>
        <end position="609"/>
    </location>
</feature>
<evidence type="ECO:0000256" key="4">
    <source>
        <dbReference type="ARBA" id="ARBA00022748"/>
    </source>
</evidence>
<protein>
    <submittedName>
        <fullName evidence="9">Thiol:disulfide interchange protein DsbD</fullName>
    </submittedName>
</protein>
<evidence type="ECO:0000256" key="2">
    <source>
        <dbReference type="ARBA" id="ARBA00022475"/>
    </source>
</evidence>
<evidence type="ECO:0000256" key="1">
    <source>
        <dbReference type="ARBA" id="ARBA00004651"/>
    </source>
</evidence>
<feature type="transmembrane region" description="Helical" evidence="7">
    <location>
        <begin position="621"/>
        <end position="642"/>
    </location>
</feature>
<dbReference type="Pfam" id="PF13899">
    <property type="entry name" value="Thioredoxin_7"/>
    <property type="match status" value="1"/>
</dbReference>
<comment type="subcellular location">
    <subcellularLocation>
        <location evidence="1">Cell membrane</location>
        <topology evidence="1">Multi-pass membrane protein</topology>
    </subcellularLocation>
</comment>
<dbReference type="Pfam" id="PF11412">
    <property type="entry name" value="DsbD_N"/>
    <property type="match status" value="1"/>
</dbReference>
<dbReference type="PANTHER" id="PTHR32234">
    <property type="entry name" value="THIOL:DISULFIDE INTERCHANGE PROTEIN DSBD"/>
    <property type="match status" value="1"/>
</dbReference>
<evidence type="ECO:0000256" key="3">
    <source>
        <dbReference type="ARBA" id="ARBA00022692"/>
    </source>
</evidence>
<dbReference type="GO" id="GO:0017004">
    <property type="term" value="P:cytochrome complex assembly"/>
    <property type="evidence" value="ECO:0007669"/>
    <property type="project" value="UniProtKB-KW"/>
</dbReference>
<proteinExistence type="predicted"/>
<dbReference type="GO" id="GO:0015035">
    <property type="term" value="F:protein-disulfide reductase activity"/>
    <property type="evidence" value="ECO:0007669"/>
    <property type="project" value="TreeGrafter"/>
</dbReference>